<accession>A0AAE9HXT6</accession>
<evidence type="ECO:0000313" key="1">
    <source>
        <dbReference type="EMBL" id="URD67096.1"/>
    </source>
</evidence>
<organism evidence="1 2">
    <name type="scientific">Conchiformibius steedae DSM 2580</name>
    <dbReference type="NCBI Taxonomy" id="1121352"/>
    <lineage>
        <taxon>Bacteria</taxon>
        <taxon>Pseudomonadati</taxon>
        <taxon>Pseudomonadota</taxon>
        <taxon>Betaproteobacteria</taxon>
        <taxon>Neisseriales</taxon>
        <taxon>Neisseriaceae</taxon>
        <taxon>Conchiformibius</taxon>
    </lineage>
</organism>
<dbReference type="RefSeq" id="WP_027021017.1">
    <property type="nucleotide sequence ID" value="NZ_CP097501.1"/>
</dbReference>
<dbReference type="AlphaFoldDB" id="A0AAE9HXT6"/>
<name>A0AAE9HXT6_9NEIS</name>
<sequence>MNKKTVSEKTEFYVEEQYRTNPLSSIPAPNELKIENKIYNNIHHPDKYLAKVNQEKNSDENNYLDDCDDWMEEERKYMLENWSEYWTDFYGGGPWEGMTEEEMESFIDSQTPDW</sequence>
<reference evidence="1" key="1">
    <citation type="submission" date="2022-05" db="EMBL/GenBank/DDBJ databases">
        <title>Alysiella filiformis genome sequencing.</title>
        <authorList>
            <person name="Viehboeck T."/>
        </authorList>
    </citation>
    <scope>NUCLEOTIDE SEQUENCE</scope>
    <source>
        <strain evidence="1">DSM 2580</strain>
    </source>
</reference>
<dbReference type="EMBL" id="CP097501">
    <property type="protein sequence ID" value="URD67096.1"/>
    <property type="molecule type" value="Genomic_DNA"/>
</dbReference>
<dbReference type="Proteomes" id="UP001056819">
    <property type="component" value="Chromosome"/>
</dbReference>
<gene>
    <name evidence="1" type="ORF">LNQ82_07845</name>
</gene>
<protein>
    <submittedName>
        <fullName evidence="1">Uncharacterized protein</fullName>
    </submittedName>
</protein>
<proteinExistence type="predicted"/>
<evidence type="ECO:0000313" key="2">
    <source>
        <dbReference type="Proteomes" id="UP001056819"/>
    </source>
</evidence>